<organism evidence="6 7">
    <name type="scientific">Mycena metata</name>
    <dbReference type="NCBI Taxonomy" id="1033252"/>
    <lineage>
        <taxon>Eukaryota</taxon>
        <taxon>Fungi</taxon>
        <taxon>Dikarya</taxon>
        <taxon>Basidiomycota</taxon>
        <taxon>Agaricomycotina</taxon>
        <taxon>Agaricomycetes</taxon>
        <taxon>Agaricomycetidae</taxon>
        <taxon>Agaricales</taxon>
        <taxon>Marasmiineae</taxon>
        <taxon>Mycenaceae</taxon>
        <taxon>Mycena</taxon>
    </lineage>
</organism>
<keyword evidence="3" id="KW-0862">Zinc</keyword>
<dbReference type="PROSITE" id="PS50865">
    <property type="entry name" value="ZF_MYND_2"/>
    <property type="match status" value="1"/>
</dbReference>
<evidence type="ECO:0000256" key="1">
    <source>
        <dbReference type="ARBA" id="ARBA00022723"/>
    </source>
</evidence>
<accession>A0AAD7JXN7</accession>
<proteinExistence type="predicted"/>
<evidence type="ECO:0000256" key="4">
    <source>
        <dbReference type="PROSITE-ProRule" id="PRU00134"/>
    </source>
</evidence>
<evidence type="ECO:0000313" key="6">
    <source>
        <dbReference type="EMBL" id="KAJ7773908.1"/>
    </source>
</evidence>
<evidence type="ECO:0000313" key="7">
    <source>
        <dbReference type="Proteomes" id="UP001215598"/>
    </source>
</evidence>
<reference evidence="6" key="1">
    <citation type="submission" date="2023-03" db="EMBL/GenBank/DDBJ databases">
        <title>Massive genome expansion in bonnet fungi (Mycena s.s.) driven by repeated elements and novel gene families across ecological guilds.</title>
        <authorList>
            <consortium name="Lawrence Berkeley National Laboratory"/>
            <person name="Harder C.B."/>
            <person name="Miyauchi S."/>
            <person name="Viragh M."/>
            <person name="Kuo A."/>
            <person name="Thoen E."/>
            <person name="Andreopoulos B."/>
            <person name="Lu D."/>
            <person name="Skrede I."/>
            <person name="Drula E."/>
            <person name="Henrissat B."/>
            <person name="Morin E."/>
            <person name="Kohler A."/>
            <person name="Barry K."/>
            <person name="LaButti K."/>
            <person name="Morin E."/>
            <person name="Salamov A."/>
            <person name="Lipzen A."/>
            <person name="Mereny Z."/>
            <person name="Hegedus B."/>
            <person name="Baldrian P."/>
            <person name="Stursova M."/>
            <person name="Weitz H."/>
            <person name="Taylor A."/>
            <person name="Grigoriev I.V."/>
            <person name="Nagy L.G."/>
            <person name="Martin F."/>
            <person name="Kauserud H."/>
        </authorList>
    </citation>
    <scope>NUCLEOTIDE SEQUENCE</scope>
    <source>
        <strain evidence="6">CBHHK182m</strain>
    </source>
</reference>
<keyword evidence="2 4" id="KW-0863">Zinc-finger</keyword>
<dbReference type="AlphaFoldDB" id="A0AAD7JXN7"/>
<dbReference type="Gene3D" id="6.10.140.2220">
    <property type="match status" value="1"/>
</dbReference>
<evidence type="ECO:0000256" key="2">
    <source>
        <dbReference type="ARBA" id="ARBA00022771"/>
    </source>
</evidence>
<evidence type="ECO:0000259" key="5">
    <source>
        <dbReference type="PROSITE" id="PS50865"/>
    </source>
</evidence>
<sequence length="629" mass="70586">MPRPLDLPVALRLETLFRLPLSLRKIATSAAKGSLEHLDLLCRRARESPRTFELCLPAFYENLRPEDVPSVDQIDTDDVNDITATFDATSRAFKSLQAIYRGHHRDIDSKLFVHLWPRLWSWMQFVDSFPFCLPGGPSEGARCVSFLCHIYNLQYDEETALLIDSTPGVRILVARAWVFLLAPQNPWAGADVWREQGLLALADFLGRRALHSAIDPNAAPHIEELVEGAGGTIVDLARLVIKLMDLGLSGLSSPDDPPAPTERELLQPAILFLANPSHQPHLSAHVFLAYDILPVTMRAICAFNAAPFDHAHIIVSDSFDLIYWLLDTSPCQHWLAEAVRAGFLRAVASCGNRAAGITGEMKPTLLRIFASLTEGSIYYRTLSCIENALPDVESLVTTPPFTASPIAEHWALLMEILRRRLNLFRVYNTDTYYSAHACDNLACGKILKRADFKCCGTCRQRYYCSEICQRHDWQDGHRLACRPIHYASLNSPDSLTNRELSFFRAVIHDDYQSIKPDILFKQIEFMLANPGVDFYTEFDYTQAGGPAIKICPCGSEDDASVATRELMARATRSSGRMEMHRLRARANARRFACAMVAYARQHFDIAQCCSRSGAIAKRRRRRLSSGGTN</sequence>
<evidence type="ECO:0000256" key="3">
    <source>
        <dbReference type="ARBA" id="ARBA00022833"/>
    </source>
</evidence>
<name>A0AAD7JXN7_9AGAR</name>
<dbReference type="GO" id="GO:0008270">
    <property type="term" value="F:zinc ion binding"/>
    <property type="evidence" value="ECO:0007669"/>
    <property type="project" value="UniProtKB-KW"/>
</dbReference>
<comment type="caution">
    <text evidence="6">The sequence shown here is derived from an EMBL/GenBank/DDBJ whole genome shotgun (WGS) entry which is preliminary data.</text>
</comment>
<dbReference type="Pfam" id="PF01753">
    <property type="entry name" value="zf-MYND"/>
    <property type="match status" value="1"/>
</dbReference>
<protein>
    <recommendedName>
        <fullName evidence="5">MYND-type domain-containing protein</fullName>
    </recommendedName>
</protein>
<dbReference type="Proteomes" id="UP001215598">
    <property type="component" value="Unassembled WGS sequence"/>
</dbReference>
<keyword evidence="1" id="KW-0479">Metal-binding</keyword>
<feature type="domain" description="MYND-type" evidence="5">
    <location>
        <begin position="440"/>
        <end position="481"/>
    </location>
</feature>
<dbReference type="InterPro" id="IPR002893">
    <property type="entry name" value="Znf_MYND"/>
</dbReference>
<dbReference type="SUPFAM" id="SSF144232">
    <property type="entry name" value="HIT/MYND zinc finger-like"/>
    <property type="match status" value="1"/>
</dbReference>
<keyword evidence="7" id="KW-1185">Reference proteome</keyword>
<dbReference type="EMBL" id="JARKIB010000012">
    <property type="protein sequence ID" value="KAJ7773908.1"/>
    <property type="molecule type" value="Genomic_DNA"/>
</dbReference>
<gene>
    <name evidence="6" type="ORF">B0H16DRAFT_1510370</name>
</gene>